<sequence>MSDTNAKQYHIPKHTRNEMNSQHSSTHRRLMEPKLGTKRSFQTLAQESITDSTSIAIGPHHPGFRQHLIDNNILPPFYEYPTGGSPKPPQNMDEIRQALEKPVKSLSPSAFSDRDFTEFVDLDASTEDKRAILSCLVPIIQGDAKDKKDVAGPIQFTNLKPLTDGRLVPGEPDFYCGSQPELLYNTARQLLNQYVQPSVQDGLVVAPIVPNFLLQAPGLDDSFQQAIRRAIYDGALAARGIHRLQSYMMSGVKYDSKAYTLSSVYCGGQLKMYTIHPIPPAKGHTEPGFVMTHIKTWLMTQDADTFRQGAAAFRNGIEWAKRQRDEVIKKANANGPLDPRDLSDASSDEMPQPSGMLGNPPRRPGRPVSDM</sequence>
<gene>
    <name evidence="2" type="ORF">E4U43_000429</name>
</gene>
<proteinExistence type="predicted"/>
<dbReference type="OrthoDB" id="5336565at2759"/>
<dbReference type="AlphaFoldDB" id="A0A9P7T060"/>
<feature type="region of interest" description="Disordered" evidence="1">
    <location>
        <begin position="1"/>
        <end position="26"/>
    </location>
</feature>
<evidence type="ECO:0000313" key="2">
    <source>
        <dbReference type="EMBL" id="KAG6006547.1"/>
    </source>
</evidence>
<dbReference type="Proteomes" id="UP000748025">
    <property type="component" value="Unassembled WGS sequence"/>
</dbReference>
<feature type="region of interest" description="Disordered" evidence="1">
    <location>
        <begin position="328"/>
        <end position="371"/>
    </location>
</feature>
<evidence type="ECO:0000256" key="1">
    <source>
        <dbReference type="SAM" id="MobiDB-lite"/>
    </source>
</evidence>
<accession>A0A9P7T060</accession>
<evidence type="ECO:0000313" key="3">
    <source>
        <dbReference type="Proteomes" id="UP000748025"/>
    </source>
</evidence>
<protein>
    <submittedName>
        <fullName evidence="2">Uncharacterized protein</fullName>
    </submittedName>
</protein>
<reference evidence="2" key="1">
    <citation type="journal article" date="2020" name="bioRxiv">
        <title>Whole genome comparisons of ergot fungi reveals the divergence and evolution of species within the genus Claviceps are the result of varying mechanisms driving genome evolution and host range expansion.</title>
        <authorList>
            <person name="Wyka S.A."/>
            <person name="Mondo S.J."/>
            <person name="Liu M."/>
            <person name="Dettman J."/>
            <person name="Nalam V."/>
            <person name="Broders K.D."/>
        </authorList>
    </citation>
    <scope>NUCLEOTIDE SEQUENCE</scope>
    <source>
        <strain evidence="2">CCC 602</strain>
    </source>
</reference>
<comment type="caution">
    <text evidence="2">The sequence shown here is derived from an EMBL/GenBank/DDBJ whole genome shotgun (WGS) entry which is preliminary data.</text>
</comment>
<keyword evidence="3" id="KW-1185">Reference proteome</keyword>
<organism evidence="2 3">
    <name type="scientific">Claviceps pusilla</name>
    <dbReference type="NCBI Taxonomy" id="123648"/>
    <lineage>
        <taxon>Eukaryota</taxon>
        <taxon>Fungi</taxon>
        <taxon>Dikarya</taxon>
        <taxon>Ascomycota</taxon>
        <taxon>Pezizomycotina</taxon>
        <taxon>Sordariomycetes</taxon>
        <taxon>Hypocreomycetidae</taxon>
        <taxon>Hypocreales</taxon>
        <taxon>Clavicipitaceae</taxon>
        <taxon>Claviceps</taxon>
    </lineage>
</organism>
<name>A0A9P7T060_9HYPO</name>
<dbReference type="EMBL" id="SRPW01001127">
    <property type="protein sequence ID" value="KAG6006547.1"/>
    <property type="molecule type" value="Genomic_DNA"/>
</dbReference>